<evidence type="ECO:0000313" key="4">
    <source>
        <dbReference type="Proteomes" id="UP000177894"/>
    </source>
</evidence>
<dbReference type="Proteomes" id="UP000177894">
    <property type="component" value="Chromosome"/>
</dbReference>
<evidence type="ECO:0000313" key="2">
    <source>
        <dbReference type="EMBL" id="AOY74718.1"/>
    </source>
</evidence>
<dbReference type="InterPro" id="IPR024760">
    <property type="entry name" value="HTH_dom_conjug_TS-like"/>
</dbReference>
<reference evidence="3 5" key="2">
    <citation type="submission" date="2017-03" db="EMBL/GenBank/DDBJ databases">
        <title>Complete sequence of Clostridium formicaceticum DSM 92.</title>
        <authorList>
            <person name="Poehlein A."/>
            <person name="Karl M."/>
            <person name="Bengelsdorf F.R."/>
            <person name="Duerre P."/>
            <person name="Daniel R."/>
        </authorList>
    </citation>
    <scope>NUCLEOTIDE SEQUENCE [LARGE SCALE GENOMIC DNA]</scope>
    <source>
        <strain evidence="3 5">DSM 92</strain>
    </source>
</reference>
<sequence length="90" mass="10449">MSINTVSKTISYETIVKATQGDTHSIDQIIGFYTPYMQALATVEYVGDNGKIYFAVDEEMLGRMRAKLMKRVMKFKPVPYQRKEKERCRC</sequence>
<evidence type="ECO:0000259" key="1">
    <source>
        <dbReference type="Pfam" id="PF12645"/>
    </source>
</evidence>
<dbReference type="Pfam" id="PF12645">
    <property type="entry name" value="HTH_16"/>
    <property type="match status" value="1"/>
</dbReference>
<dbReference type="AlphaFoldDB" id="A0AAC9RPW8"/>
<reference evidence="2 4" key="1">
    <citation type="submission" date="2016-10" db="EMBL/GenBank/DDBJ databases">
        <title>Complete Genome Sequence of Acetogen Clostridium formicoaceticum ATCC 27076.</title>
        <authorList>
            <person name="Bao T."/>
            <person name="Cheng C."/>
            <person name="Zhao J."/>
            <person name="Yang S.-T."/>
            <person name="Wang J."/>
            <person name="Wang M."/>
        </authorList>
    </citation>
    <scope>NUCLEOTIDE SEQUENCE [LARGE SCALE GENOMIC DNA]</scope>
    <source>
        <strain evidence="2 4">ATCC 27076</strain>
    </source>
</reference>
<evidence type="ECO:0000313" key="5">
    <source>
        <dbReference type="Proteomes" id="UP000192478"/>
    </source>
</evidence>
<feature type="domain" description="Helix-turn-helix conjugative transposon-like" evidence="1">
    <location>
        <begin position="12"/>
        <end position="76"/>
    </location>
</feature>
<keyword evidence="4" id="KW-1185">Reference proteome</keyword>
<dbReference type="Proteomes" id="UP000192478">
    <property type="component" value="Chromosome"/>
</dbReference>
<dbReference type="EMBL" id="CP020559">
    <property type="protein sequence ID" value="ARE89103.1"/>
    <property type="molecule type" value="Genomic_DNA"/>
</dbReference>
<dbReference type="KEGG" id="cfm:BJL90_01365"/>
<gene>
    <name evidence="2" type="ORF">BJL90_01365</name>
    <name evidence="3" type="ORF">CLFO_35090</name>
</gene>
<proteinExistence type="predicted"/>
<dbReference type="EMBL" id="CP017603">
    <property type="protein sequence ID" value="AOY74718.1"/>
    <property type="molecule type" value="Genomic_DNA"/>
</dbReference>
<dbReference type="RefSeq" id="WP_070963622.1">
    <property type="nucleotide sequence ID" value="NZ_CP017603.1"/>
</dbReference>
<accession>A0AAC9RPW8</accession>
<organism evidence="3 5">
    <name type="scientific">Clostridium formicaceticum</name>
    <dbReference type="NCBI Taxonomy" id="1497"/>
    <lineage>
        <taxon>Bacteria</taxon>
        <taxon>Bacillati</taxon>
        <taxon>Bacillota</taxon>
        <taxon>Clostridia</taxon>
        <taxon>Eubacteriales</taxon>
        <taxon>Clostridiaceae</taxon>
        <taxon>Clostridium</taxon>
    </lineage>
</organism>
<evidence type="ECO:0000313" key="3">
    <source>
        <dbReference type="EMBL" id="ARE89103.1"/>
    </source>
</evidence>
<name>A0AAC9RPW8_9CLOT</name>
<protein>
    <submittedName>
        <fullName evidence="3">Helix-turn-helix domain protein</fullName>
    </submittedName>
</protein>